<comment type="cofactor">
    <cofactor evidence="16">
        <name>NH4(+)</name>
        <dbReference type="ChEBI" id="CHEBI:28938"/>
    </cofactor>
    <cofactor evidence="16">
        <name>K(+)</name>
        <dbReference type="ChEBI" id="CHEBI:29103"/>
    </cofactor>
    <text evidence="16">A monovalent cation. Ammonium or potassium.</text>
</comment>
<dbReference type="OrthoDB" id="9804707at2"/>
<evidence type="ECO:0000256" key="2">
    <source>
        <dbReference type="ARBA" id="ARBA00001958"/>
    </source>
</evidence>
<comment type="catalytic activity">
    <reaction evidence="1 16">
        <text>(R)-pantothenate + ATP = (R)-4'-phosphopantothenate + ADP + H(+)</text>
        <dbReference type="Rhea" id="RHEA:16373"/>
        <dbReference type="ChEBI" id="CHEBI:10986"/>
        <dbReference type="ChEBI" id="CHEBI:15378"/>
        <dbReference type="ChEBI" id="CHEBI:29032"/>
        <dbReference type="ChEBI" id="CHEBI:30616"/>
        <dbReference type="ChEBI" id="CHEBI:456216"/>
        <dbReference type="EC" id="2.7.1.33"/>
    </reaction>
</comment>
<dbReference type="InterPro" id="IPR004619">
    <property type="entry name" value="Type_III_PanK"/>
</dbReference>
<dbReference type="STRING" id="1120964.GCA_001313265_04533"/>
<proteinExistence type="inferred from homology"/>
<dbReference type="Pfam" id="PF03309">
    <property type="entry name" value="Pan_kinase"/>
    <property type="match status" value="1"/>
</dbReference>
<reference evidence="18" key="1">
    <citation type="submission" date="2016-10" db="EMBL/GenBank/DDBJ databases">
        <authorList>
            <person name="Varghese N."/>
            <person name="Submissions S."/>
        </authorList>
    </citation>
    <scope>NUCLEOTIDE SEQUENCE [LARGE SCALE GENOMIC DNA]</scope>
    <source>
        <strain evidence="18">DSM 17298</strain>
    </source>
</reference>
<keyword evidence="9 16" id="KW-0547">Nucleotide-binding</keyword>
<protein>
    <recommendedName>
        <fullName evidence="15 16">Type III pantothenate kinase</fullName>
        <ecNumber evidence="6 16">2.7.1.33</ecNumber>
    </recommendedName>
    <alternativeName>
        <fullName evidence="16">PanK-III</fullName>
    </alternativeName>
    <alternativeName>
        <fullName evidence="16">Pantothenic acid kinase</fullName>
    </alternativeName>
</protein>
<evidence type="ECO:0000256" key="4">
    <source>
        <dbReference type="ARBA" id="ARBA00005225"/>
    </source>
</evidence>
<dbReference type="UniPathway" id="UPA00241">
    <property type="reaction ID" value="UER00352"/>
</dbReference>
<evidence type="ECO:0000256" key="12">
    <source>
        <dbReference type="ARBA" id="ARBA00022958"/>
    </source>
</evidence>
<dbReference type="GO" id="GO:0015937">
    <property type="term" value="P:coenzyme A biosynthetic process"/>
    <property type="evidence" value="ECO:0007669"/>
    <property type="project" value="UniProtKB-UniRule"/>
</dbReference>
<feature type="binding site" evidence="16">
    <location>
        <position position="112"/>
    </location>
    <ligand>
        <name>K(+)</name>
        <dbReference type="ChEBI" id="CHEBI:29103"/>
    </ligand>
</feature>
<feature type="binding site" evidence="16">
    <location>
        <position position="115"/>
    </location>
    <ligand>
        <name>ATP</name>
        <dbReference type="ChEBI" id="CHEBI:30616"/>
    </ligand>
</feature>
<evidence type="ECO:0000256" key="13">
    <source>
        <dbReference type="ARBA" id="ARBA00022993"/>
    </source>
</evidence>
<evidence type="ECO:0000256" key="15">
    <source>
        <dbReference type="ARBA" id="ARBA00040883"/>
    </source>
</evidence>
<dbReference type="PANTHER" id="PTHR34265">
    <property type="entry name" value="TYPE III PANTOTHENATE KINASE"/>
    <property type="match status" value="1"/>
</dbReference>
<evidence type="ECO:0000256" key="10">
    <source>
        <dbReference type="ARBA" id="ARBA00022777"/>
    </source>
</evidence>
<dbReference type="RefSeq" id="WP_103925594.1">
    <property type="nucleotide sequence ID" value="NZ_FNVR01000018.1"/>
</dbReference>
<feature type="binding site" evidence="16">
    <location>
        <begin position="7"/>
        <end position="14"/>
    </location>
    <ligand>
        <name>ATP</name>
        <dbReference type="ChEBI" id="CHEBI:30616"/>
    </ligand>
</feature>
<dbReference type="GO" id="GO:0005737">
    <property type="term" value="C:cytoplasm"/>
    <property type="evidence" value="ECO:0007669"/>
    <property type="project" value="UniProtKB-SubCell"/>
</dbReference>
<evidence type="ECO:0000256" key="16">
    <source>
        <dbReference type="HAMAP-Rule" id="MF_01274"/>
    </source>
</evidence>
<dbReference type="GO" id="GO:0004594">
    <property type="term" value="F:pantothenate kinase activity"/>
    <property type="evidence" value="ECO:0007669"/>
    <property type="project" value="UniProtKB-UniRule"/>
</dbReference>
<keyword evidence="13 16" id="KW-0173">Coenzyme A biosynthesis</keyword>
<gene>
    <name evidence="16" type="primary">coaX</name>
    <name evidence="17" type="ORF">SAMN03080598_02961</name>
</gene>
<dbReference type="SUPFAM" id="SSF53067">
    <property type="entry name" value="Actin-like ATPase domain"/>
    <property type="match status" value="2"/>
</dbReference>
<feature type="binding site" evidence="16">
    <location>
        <position position="168"/>
    </location>
    <ligand>
        <name>substrate</name>
    </ligand>
</feature>
<sequence length="238" mass="26479">MKNLVIDIGNTRIKSALFEKNELIGDHNFEELEAALTFWEAMEFEACLISSVRFSKEDLSEKIPFPFQFLDHSTSLPILNGYLTPKTLGLDRIAAAIGAWEMAGRKPVLAIDLGSCITVEFVDDLAIYRGGAISPGLRMRAKAMNAFTARLPMVDLDRKPESLTGNSTISCMQAGVWYGVEFELRGQIEAYRLKIPEIKVYICGGDSHSFESLAKDHIFVVPNLVLHGLNCILNHNVE</sequence>
<evidence type="ECO:0000256" key="3">
    <source>
        <dbReference type="ARBA" id="ARBA00004496"/>
    </source>
</evidence>
<comment type="subunit">
    <text evidence="5 16">Homodimer.</text>
</comment>
<evidence type="ECO:0000256" key="8">
    <source>
        <dbReference type="ARBA" id="ARBA00022679"/>
    </source>
</evidence>
<name>A0A1H5YDM3_9BACT</name>
<dbReference type="HAMAP" id="MF_01274">
    <property type="entry name" value="Pantothen_kinase_3"/>
    <property type="match status" value="1"/>
</dbReference>
<dbReference type="NCBIfam" id="TIGR00671">
    <property type="entry name" value="baf"/>
    <property type="match status" value="1"/>
</dbReference>
<evidence type="ECO:0000256" key="1">
    <source>
        <dbReference type="ARBA" id="ARBA00001206"/>
    </source>
</evidence>
<evidence type="ECO:0000313" key="17">
    <source>
        <dbReference type="EMBL" id="SEG22141.1"/>
    </source>
</evidence>
<evidence type="ECO:0000256" key="9">
    <source>
        <dbReference type="ARBA" id="ARBA00022741"/>
    </source>
</evidence>
<dbReference type="PANTHER" id="PTHR34265:SF1">
    <property type="entry name" value="TYPE III PANTOTHENATE KINASE"/>
    <property type="match status" value="1"/>
</dbReference>
<dbReference type="GO" id="GO:0005524">
    <property type="term" value="F:ATP binding"/>
    <property type="evidence" value="ECO:0007669"/>
    <property type="project" value="UniProtKB-UniRule"/>
</dbReference>
<dbReference type="CDD" id="cd24015">
    <property type="entry name" value="ASKHA_NBD_PanK-III"/>
    <property type="match status" value="1"/>
</dbReference>
<feature type="binding site" evidence="16">
    <location>
        <begin position="89"/>
        <end position="92"/>
    </location>
    <ligand>
        <name>substrate</name>
    </ligand>
</feature>
<dbReference type="GO" id="GO:0046872">
    <property type="term" value="F:metal ion binding"/>
    <property type="evidence" value="ECO:0007669"/>
    <property type="project" value="UniProtKB-KW"/>
</dbReference>
<comment type="pathway">
    <text evidence="4 16">Cofactor biosynthesis; coenzyme A biosynthesis; CoA from (R)-pantothenate: step 1/5.</text>
</comment>
<keyword evidence="16" id="KW-0479">Metal-binding</keyword>
<comment type="similarity">
    <text evidence="14 16">Belongs to the type III pantothenate kinase family.</text>
</comment>
<comment type="cofactor">
    <cofactor evidence="2">
        <name>K(+)</name>
        <dbReference type="ChEBI" id="CHEBI:29103"/>
    </cofactor>
</comment>
<keyword evidence="7 16" id="KW-0963">Cytoplasm</keyword>
<evidence type="ECO:0000256" key="6">
    <source>
        <dbReference type="ARBA" id="ARBA00012102"/>
    </source>
</evidence>
<dbReference type="InterPro" id="IPR043129">
    <property type="entry name" value="ATPase_NBD"/>
</dbReference>
<dbReference type="Proteomes" id="UP000236736">
    <property type="component" value="Unassembled WGS sequence"/>
</dbReference>
<accession>A0A1H5YDM3</accession>
<dbReference type="Gene3D" id="3.30.420.40">
    <property type="match status" value="1"/>
</dbReference>
<comment type="subcellular location">
    <subcellularLocation>
        <location evidence="3 16">Cytoplasm</location>
    </subcellularLocation>
</comment>
<dbReference type="EC" id="2.7.1.33" evidence="6 16"/>
<evidence type="ECO:0000256" key="11">
    <source>
        <dbReference type="ARBA" id="ARBA00022840"/>
    </source>
</evidence>
<dbReference type="EMBL" id="FNVR01000018">
    <property type="protein sequence ID" value="SEG22141.1"/>
    <property type="molecule type" value="Genomic_DNA"/>
</dbReference>
<keyword evidence="11 16" id="KW-0067">ATP-binding</keyword>
<evidence type="ECO:0000256" key="14">
    <source>
        <dbReference type="ARBA" id="ARBA00038036"/>
    </source>
</evidence>
<feature type="binding site" evidence="16">
    <location>
        <position position="82"/>
    </location>
    <ligand>
        <name>substrate</name>
    </ligand>
</feature>
<keyword evidence="12 16" id="KW-0630">Potassium</keyword>
<evidence type="ECO:0000313" key="18">
    <source>
        <dbReference type="Proteomes" id="UP000236736"/>
    </source>
</evidence>
<evidence type="ECO:0000256" key="5">
    <source>
        <dbReference type="ARBA" id="ARBA00011738"/>
    </source>
</evidence>
<keyword evidence="18" id="KW-1185">Reference proteome</keyword>
<organism evidence="17 18">
    <name type="scientific">Algoriphagus boritolerans DSM 17298 = JCM 18970</name>
    <dbReference type="NCBI Taxonomy" id="1120964"/>
    <lineage>
        <taxon>Bacteria</taxon>
        <taxon>Pseudomonadati</taxon>
        <taxon>Bacteroidota</taxon>
        <taxon>Cytophagia</taxon>
        <taxon>Cytophagales</taxon>
        <taxon>Cyclobacteriaceae</taxon>
        <taxon>Algoriphagus</taxon>
    </lineage>
</organism>
<keyword evidence="8 16" id="KW-0808">Transferase</keyword>
<evidence type="ECO:0000256" key="7">
    <source>
        <dbReference type="ARBA" id="ARBA00022490"/>
    </source>
</evidence>
<comment type="function">
    <text evidence="16">Catalyzes the phosphorylation of pantothenate (Pan), the first step in CoA biosynthesis.</text>
</comment>
<dbReference type="AlphaFoldDB" id="A0A1H5YDM3"/>
<keyword evidence="10 16" id="KW-0418">Kinase</keyword>
<feature type="active site" description="Proton acceptor" evidence="16">
    <location>
        <position position="91"/>
    </location>
</feature>